<keyword evidence="7" id="KW-0234">DNA repair</keyword>
<dbReference type="InterPro" id="IPR010347">
    <property type="entry name" value="Tdp1"/>
</dbReference>
<dbReference type="PROSITE" id="PS50035">
    <property type="entry name" value="PLD"/>
    <property type="match status" value="1"/>
</dbReference>
<comment type="similarity">
    <text evidence="2">Belongs to the tyrosyl-DNA phosphodiesterase family.</text>
</comment>
<feature type="domain" description="PLD phosphodiesterase" evidence="12">
    <location>
        <begin position="451"/>
        <end position="483"/>
    </location>
</feature>
<evidence type="ECO:0000256" key="7">
    <source>
        <dbReference type="ARBA" id="ARBA00023204"/>
    </source>
</evidence>
<reference evidence="13" key="1">
    <citation type="submission" date="2021-01" db="EMBL/GenBank/DDBJ databases">
        <authorList>
            <person name="Corre E."/>
            <person name="Pelletier E."/>
            <person name="Niang G."/>
            <person name="Scheremetjew M."/>
            <person name="Finn R."/>
            <person name="Kale V."/>
            <person name="Holt S."/>
            <person name="Cochrane G."/>
            <person name="Meng A."/>
            <person name="Brown T."/>
            <person name="Cohen L."/>
        </authorList>
    </citation>
    <scope>NUCLEOTIDE SEQUENCE</scope>
    <source>
        <strain evidence="13">ATCC 50979</strain>
    </source>
</reference>
<proteinExistence type="inferred from homology"/>
<dbReference type="GO" id="GO:0017005">
    <property type="term" value="F:3'-tyrosyl-DNA phosphodiesterase activity"/>
    <property type="evidence" value="ECO:0007669"/>
    <property type="project" value="TreeGrafter"/>
</dbReference>
<evidence type="ECO:0000256" key="8">
    <source>
        <dbReference type="ARBA" id="ARBA00023242"/>
    </source>
</evidence>
<sequence>MSRPLFDRPFLSGSIVHTTKRRPSTGTVRPSNVYTPVTMVPPEPIRFLFISSFVVDIRFVVDLLLHKATFCGDAGGQGHRLGGSKRKAIVLDSSDEEADEVSAGEATAAPPVPSWPDDDDDDHWVFMDDSQLVRRKNSRFSAQARAEPPGRYTVHKWPVVLALDQSSFDHDGAPLNRMLTLLVPGVVDPRTSKNVLISLRFVLLRGHPEHSRGCHHGKLWLAATDAGLRVSIGSQNALPGEFMHGNVAWFRDSPWASAGAKPEPFAVDLAEYLSRTTSLLDPVATLVRKADFTGVQARLVYSIPGKAVTSPDRDVGGMWMLARQLKALRASAPVAPHRYARRPFAFMQSGSVGGVLNRHWMQNQLFRAFFGNTEAGRASAAALAAQLTGGAPPPEDATTPRLALGFPSIQQYASLALDPSFVQYALSFLHIDARTAGALQSSVLHTPLTDDCPLFHAKVIVISDAASSTHFTYVGSHNLSQSAWGSQSKAAHGTCNVNNNEVGVVVGATNAFGGAEGDDLETTQLPYILTPYKAGDQPLCRELIASTAPHLLGAQARRHKR</sequence>
<protein>
    <recommendedName>
        <fullName evidence="12">PLD phosphodiesterase domain-containing protein</fullName>
    </recommendedName>
</protein>
<feature type="binding site" evidence="10">
    <location>
        <position position="218"/>
    </location>
    <ligand>
        <name>substrate</name>
    </ligand>
</feature>
<dbReference type="GO" id="GO:0003690">
    <property type="term" value="F:double-stranded DNA binding"/>
    <property type="evidence" value="ECO:0007669"/>
    <property type="project" value="TreeGrafter"/>
</dbReference>
<comment type="subcellular location">
    <subcellularLocation>
        <location evidence="1">Nucleus</location>
    </subcellularLocation>
</comment>
<keyword evidence="8" id="KW-0539">Nucleus</keyword>
<dbReference type="GO" id="GO:0003697">
    <property type="term" value="F:single-stranded DNA binding"/>
    <property type="evidence" value="ECO:0007669"/>
    <property type="project" value="TreeGrafter"/>
</dbReference>
<evidence type="ECO:0000256" key="5">
    <source>
        <dbReference type="ARBA" id="ARBA00022801"/>
    </source>
</evidence>
<dbReference type="EMBL" id="HBGL01011778">
    <property type="protein sequence ID" value="CAD9302929.1"/>
    <property type="molecule type" value="Transcribed_RNA"/>
</dbReference>
<keyword evidence="5" id="KW-0378">Hydrolase</keyword>
<dbReference type="GO" id="GO:0006281">
    <property type="term" value="P:DNA repair"/>
    <property type="evidence" value="ECO:0007669"/>
    <property type="project" value="UniProtKB-KW"/>
</dbReference>
<evidence type="ECO:0000256" key="9">
    <source>
        <dbReference type="PIRSR" id="PIRSR610347-1"/>
    </source>
</evidence>
<keyword evidence="6" id="KW-0269">Exonuclease</keyword>
<evidence type="ECO:0000259" key="12">
    <source>
        <dbReference type="PROSITE" id="PS50035"/>
    </source>
</evidence>
<evidence type="ECO:0000256" key="2">
    <source>
        <dbReference type="ARBA" id="ARBA00010205"/>
    </source>
</evidence>
<dbReference type="Gene3D" id="3.30.870.10">
    <property type="entry name" value="Endonuclease Chain A"/>
    <property type="match status" value="2"/>
</dbReference>
<evidence type="ECO:0000313" key="13">
    <source>
        <dbReference type="EMBL" id="CAD9302929.1"/>
    </source>
</evidence>
<feature type="compositionally biased region" description="Acidic residues" evidence="11">
    <location>
        <begin position="93"/>
        <end position="102"/>
    </location>
</feature>
<dbReference type="SUPFAM" id="SSF56024">
    <property type="entry name" value="Phospholipase D/nuclease"/>
    <property type="match status" value="2"/>
</dbReference>
<name>A0A7S1YIU3_9EUKA</name>
<dbReference type="PANTHER" id="PTHR12415:SF0">
    <property type="entry name" value="TYROSYL-DNA PHOSPHODIESTERASE 1"/>
    <property type="match status" value="1"/>
</dbReference>
<feature type="active site" description="Nucleophile" evidence="9">
    <location>
        <position position="216"/>
    </location>
</feature>
<dbReference type="Pfam" id="PF06087">
    <property type="entry name" value="Tyr-DNA_phospho"/>
    <property type="match status" value="1"/>
</dbReference>
<evidence type="ECO:0000256" key="6">
    <source>
        <dbReference type="ARBA" id="ARBA00022839"/>
    </source>
</evidence>
<keyword evidence="4" id="KW-0227">DNA damage</keyword>
<dbReference type="GO" id="GO:0004527">
    <property type="term" value="F:exonuclease activity"/>
    <property type="evidence" value="ECO:0007669"/>
    <property type="project" value="UniProtKB-KW"/>
</dbReference>
<dbReference type="GO" id="GO:0005634">
    <property type="term" value="C:nucleus"/>
    <property type="evidence" value="ECO:0007669"/>
    <property type="project" value="UniProtKB-SubCell"/>
</dbReference>
<dbReference type="PANTHER" id="PTHR12415">
    <property type="entry name" value="TYROSYL-DNA PHOSPHODIESTERASE 1"/>
    <property type="match status" value="1"/>
</dbReference>
<evidence type="ECO:0000256" key="4">
    <source>
        <dbReference type="ARBA" id="ARBA00022763"/>
    </source>
</evidence>
<dbReference type="InterPro" id="IPR001736">
    <property type="entry name" value="PLipase_D/transphosphatidylase"/>
</dbReference>
<evidence type="ECO:0000256" key="11">
    <source>
        <dbReference type="SAM" id="MobiDB-lite"/>
    </source>
</evidence>
<evidence type="ECO:0000256" key="3">
    <source>
        <dbReference type="ARBA" id="ARBA00022722"/>
    </source>
</evidence>
<organism evidence="13">
    <name type="scientific">Sexangularia sp. CB-2014</name>
    <dbReference type="NCBI Taxonomy" id="1486929"/>
    <lineage>
        <taxon>Eukaryota</taxon>
        <taxon>Amoebozoa</taxon>
        <taxon>Tubulinea</taxon>
        <taxon>Elardia</taxon>
        <taxon>Arcellinida</taxon>
        <taxon>Arcellinida incertae sedis</taxon>
        <taxon>Sexangularia</taxon>
    </lineage>
</organism>
<accession>A0A7S1YIU3</accession>
<evidence type="ECO:0000256" key="10">
    <source>
        <dbReference type="PIRSR" id="PIRSR610347-2"/>
    </source>
</evidence>
<evidence type="ECO:0000256" key="1">
    <source>
        <dbReference type="ARBA" id="ARBA00004123"/>
    </source>
</evidence>
<keyword evidence="3" id="KW-0540">Nuclease</keyword>
<dbReference type="AlphaFoldDB" id="A0A7S1YIU3"/>
<gene>
    <name evidence="13" type="ORF">SSP0437_LOCUS9178</name>
</gene>
<feature type="region of interest" description="Disordered" evidence="11">
    <location>
        <begin position="92"/>
        <end position="114"/>
    </location>
</feature>